<evidence type="ECO:0000313" key="2">
    <source>
        <dbReference type="Proteomes" id="UP000199603"/>
    </source>
</evidence>
<dbReference type="Proteomes" id="UP000199603">
    <property type="component" value="Unassembled WGS sequence"/>
</dbReference>
<dbReference type="RefSeq" id="WP_091239128.1">
    <property type="nucleotide sequence ID" value="NZ_FNAG01000001.1"/>
</dbReference>
<organism evidence="1 2">
    <name type="scientific">Aquimonas voraii</name>
    <dbReference type="NCBI Taxonomy" id="265719"/>
    <lineage>
        <taxon>Bacteria</taxon>
        <taxon>Pseudomonadati</taxon>
        <taxon>Pseudomonadota</taxon>
        <taxon>Gammaproteobacteria</taxon>
        <taxon>Lysobacterales</taxon>
        <taxon>Lysobacteraceae</taxon>
        <taxon>Aquimonas</taxon>
    </lineage>
</organism>
<protein>
    <submittedName>
        <fullName evidence="1">Uncharacterized protein</fullName>
    </submittedName>
</protein>
<sequence>MIENIRVRFARKPNDLAEVLASLRFGDLANYVEIESRHAMTEAEYDAFTAALLADRDWLAGRGGFLDGGGRSVVEVTAPNRTTLYVDPSGSRYGRYVGVRAE</sequence>
<name>A0A1G6T0S4_9GAMM</name>
<dbReference type="AlphaFoldDB" id="A0A1G6T0S4"/>
<gene>
    <name evidence="1" type="ORF">SAMN04488509_101815</name>
</gene>
<keyword evidence="2" id="KW-1185">Reference proteome</keyword>
<dbReference type="EMBL" id="FNAG01000001">
    <property type="protein sequence ID" value="SDD22648.1"/>
    <property type="molecule type" value="Genomic_DNA"/>
</dbReference>
<dbReference type="STRING" id="265719.SAMN04488509_101815"/>
<evidence type="ECO:0000313" key="1">
    <source>
        <dbReference type="EMBL" id="SDD22648.1"/>
    </source>
</evidence>
<dbReference type="OrthoDB" id="7067643at2"/>
<proteinExistence type="predicted"/>
<reference evidence="1 2" key="1">
    <citation type="submission" date="2016-10" db="EMBL/GenBank/DDBJ databases">
        <authorList>
            <person name="de Groot N.N."/>
        </authorList>
    </citation>
    <scope>NUCLEOTIDE SEQUENCE [LARGE SCALE GENOMIC DNA]</scope>
    <source>
        <strain evidence="1 2">DSM 16957</strain>
    </source>
</reference>
<accession>A0A1G6T0S4</accession>